<dbReference type="Pfam" id="PF06218">
    <property type="entry name" value="NPR2"/>
    <property type="match status" value="1"/>
</dbReference>
<dbReference type="HOGENOM" id="CLU_1742871_0_0_1"/>
<comment type="similarity">
    <text evidence="1">Belongs to the NPR2 family.</text>
</comment>
<accession>B3RIA5</accession>
<dbReference type="AlphaFoldDB" id="B3RIA5"/>
<dbReference type="EMBL" id="DS985241">
    <property type="protein sequence ID" value="EDV29718.1"/>
    <property type="molecule type" value="Genomic_DNA"/>
</dbReference>
<dbReference type="PANTHER" id="PTHR12991:SF10">
    <property type="entry name" value="GATOR COMPLEX PROTEIN NPRL2"/>
    <property type="match status" value="1"/>
</dbReference>
<protein>
    <submittedName>
        <fullName evidence="2">Uncharacterized protein</fullName>
    </submittedName>
</protein>
<dbReference type="STRING" id="10228.B3RIA5"/>
<dbReference type="KEGG" id="tad:TRIADDRAFT_52405"/>
<dbReference type="OrthoDB" id="338854at2759"/>
<evidence type="ECO:0000313" key="3">
    <source>
        <dbReference type="Proteomes" id="UP000009022"/>
    </source>
</evidence>
<dbReference type="PhylomeDB" id="B3RIA5"/>
<dbReference type="PANTHER" id="PTHR12991">
    <property type="entry name" value="NITROGEN PERMEASE REGULATOR 2/TUMOR SUPPRESSOR CANDIDATE 4"/>
    <property type="match status" value="1"/>
</dbReference>
<dbReference type="RefSeq" id="XP_002108920.1">
    <property type="nucleotide sequence ID" value="XM_002108884.1"/>
</dbReference>
<dbReference type="GeneID" id="6750134"/>
<dbReference type="Proteomes" id="UP000009022">
    <property type="component" value="Unassembled WGS sequence"/>
</dbReference>
<dbReference type="InterPro" id="IPR009348">
    <property type="entry name" value="NPR2-like"/>
</dbReference>
<dbReference type="eggNOG" id="KOG3789">
    <property type="taxonomic scope" value="Eukaryota"/>
</dbReference>
<dbReference type="CTD" id="6750134"/>
<organism evidence="2 3">
    <name type="scientific">Trichoplax adhaerens</name>
    <name type="common">Trichoplax reptans</name>
    <dbReference type="NCBI Taxonomy" id="10228"/>
    <lineage>
        <taxon>Eukaryota</taxon>
        <taxon>Metazoa</taxon>
        <taxon>Placozoa</taxon>
        <taxon>Uniplacotomia</taxon>
        <taxon>Trichoplacea</taxon>
        <taxon>Trichoplacidae</taxon>
        <taxon>Trichoplax</taxon>
    </lineage>
</organism>
<evidence type="ECO:0000256" key="1">
    <source>
        <dbReference type="ARBA" id="ARBA00008433"/>
    </source>
</evidence>
<evidence type="ECO:0000313" key="2">
    <source>
        <dbReference type="EMBL" id="EDV29718.1"/>
    </source>
</evidence>
<proteinExistence type="inferred from homology"/>
<gene>
    <name evidence="2" type="ORF">TRIADDRAFT_52405</name>
</gene>
<dbReference type="InParanoid" id="B3RIA5"/>
<dbReference type="GO" id="GO:1904262">
    <property type="term" value="P:negative regulation of TORC1 signaling"/>
    <property type="evidence" value="ECO:0007669"/>
    <property type="project" value="UniProtKB-ARBA"/>
</dbReference>
<reference evidence="2 3" key="1">
    <citation type="journal article" date="2008" name="Nature">
        <title>The Trichoplax genome and the nature of placozoans.</title>
        <authorList>
            <person name="Srivastava M."/>
            <person name="Begovic E."/>
            <person name="Chapman J."/>
            <person name="Putnam N.H."/>
            <person name="Hellsten U."/>
            <person name="Kawashima T."/>
            <person name="Kuo A."/>
            <person name="Mitros T."/>
            <person name="Salamov A."/>
            <person name="Carpenter M.L."/>
            <person name="Signorovitch A.Y."/>
            <person name="Moreno M.A."/>
            <person name="Kamm K."/>
            <person name="Grimwood J."/>
            <person name="Schmutz J."/>
            <person name="Shapiro H."/>
            <person name="Grigoriev I.V."/>
            <person name="Buss L.W."/>
            <person name="Schierwater B."/>
            <person name="Dellaporta S.L."/>
            <person name="Rokhsar D.S."/>
        </authorList>
    </citation>
    <scope>NUCLEOTIDE SEQUENCE [LARGE SCALE GENOMIC DNA]</scope>
    <source>
        <strain evidence="2 3">Grell-BS-1999</strain>
    </source>
</reference>
<sequence>MEGIDCIFFSEFHPITGPKITYQDPADYISKETFDVISVYIIAKPQLDQRLIRLNLDEVAIMSLPCCIQNKKYSRNELRFNLGLMLPAKHHGGLDNYEPVIKKLANYMVTLELESQFLSDEVKKEKLSELLPRIRQELNMKGSCMIRIGK</sequence>
<keyword evidence="3" id="KW-1185">Reference proteome</keyword>
<name>B3RIA5_TRIAD</name>
<dbReference type="OMA" id="TESNSAX"/>